<feature type="compositionally biased region" description="Basic residues" evidence="1">
    <location>
        <begin position="124"/>
        <end position="141"/>
    </location>
</feature>
<keyword evidence="3" id="KW-1185">Reference proteome</keyword>
<gene>
    <name evidence="2" type="ORF">E2C01_051248</name>
</gene>
<feature type="region of interest" description="Disordered" evidence="1">
    <location>
        <begin position="120"/>
        <end position="141"/>
    </location>
</feature>
<proteinExistence type="predicted"/>
<accession>A0A5B7GAG5</accession>
<name>A0A5B7GAG5_PORTR</name>
<reference evidence="2 3" key="1">
    <citation type="submission" date="2019-05" db="EMBL/GenBank/DDBJ databases">
        <title>Another draft genome of Portunus trituberculatus and its Hox gene families provides insights of decapod evolution.</title>
        <authorList>
            <person name="Jeong J.-H."/>
            <person name="Song I."/>
            <person name="Kim S."/>
            <person name="Choi T."/>
            <person name="Kim D."/>
            <person name="Ryu S."/>
            <person name="Kim W."/>
        </authorList>
    </citation>
    <scope>NUCLEOTIDE SEQUENCE [LARGE SCALE GENOMIC DNA]</scope>
    <source>
        <tissue evidence="2">Muscle</tissue>
    </source>
</reference>
<protein>
    <submittedName>
        <fullName evidence="2">Uncharacterized protein</fullName>
    </submittedName>
</protein>
<evidence type="ECO:0000313" key="2">
    <source>
        <dbReference type="EMBL" id="MPC57270.1"/>
    </source>
</evidence>
<evidence type="ECO:0000256" key="1">
    <source>
        <dbReference type="SAM" id="MobiDB-lite"/>
    </source>
</evidence>
<sequence>MSLSHRHITIRTLQPAGVTTRPAYVVTTTTTTTTTITTLGQVQKISESDDSGSRRKLSCVEYQGCPDDWEEVGWGHGRTGRGSEERVAGRGGHRDASSSLTAKLGRASWVLSPLGGGVLMRGGRAGRGKGKKGRVAGFGRR</sequence>
<dbReference type="AlphaFoldDB" id="A0A5B7GAG5"/>
<feature type="compositionally biased region" description="Basic and acidic residues" evidence="1">
    <location>
        <begin position="81"/>
        <end position="96"/>
    </location>
</feature>
<dbReference type="Proteomes" id="UP000324222">
    <property type="component" value="Unassembled WGS sequence"/>
</dbReference>
<comment type="caution">
    <text evidence="2">The sequence shown here is derived from an EMBL/GenBank/DDBJ whole genome shotgun (WGS) entry which is preliminary data.</text>
</comment>
<organism evidence="2 3">
    <name type="scientific">Portunus trituberculatus</name>
    <name type="common">Swimming crab</name>
    <name type="synonym">Neptunus trituberculatus</name>
    <dbReference type="NCBI Taxonomy" id="210409"/>
    <lineage>
        <taxon>Eukaryota</taxon>
        <taxon>Metazoa</taxon>
        <taxon>Ecdysozoa</taxon>
        <taxon>Arthropoda</taxon>
        <taxon>Crustacea</taxon>
        <taxon>Multicrustacea</taxon>
        <taxon>Malacostraca</taxon>
        <taxon>Eumalacostraca</taxon>
        <taxon>Eucarida</taxon>
        <taxon>Decapoda</taxon>
        <taxon>Pleocyemata</taxon>
        <taxon>Brachyura</taxon>
        <taxon>Eubrachyura</taxon>
        <taxon>Portunoidea</taxon>
        <taxon>Portunidae</taxon>
        <taxon>Portuninae</taxon>
        <taxon>Portunus</taxon>
    </lineage>
</organism>
<feature type="region of interest" description="Disordered" evidence="1">
    <location>
        <begin position="72"/>
        <end position="99"/>
    </location>
</feature>
<evidence type="ECO:0000313" key="3">
    <source>
        <dbReference type="Proteomes" id="UP000324222"/>
    </source>
</evidence>
<dbReference type="EMBL" id="VSRR010014641">
    <property type="protein sequence ID" value="MPC57270.1"/>
    <property type="molecule type" value="Genomic_DNA"/>
</dbReference>